<feature type="transmembrane region" description="Helical" evidence="19">
    <location>
        <begin position="260"/>
        <end position="283"/>
    </location>
</feature>
<evidence type="ECO:0000256" key="18">
    <source>
        <dbReference type="SAM" id="MobiDB-lite"/>
    </source>
</evidence>
<dbReference type="SUPFAM" id="SSF48726">
    <property type="entry name" value="Immunoglobulin"/>
    <property type="match status" value="2"/>
</dbReference>
<dbReference type="FunFam" id="3.40.50.10140:FF:000002">
    <property type="entry name" value="Interleukin 1 receptor accessory protein"/>
    <property type="match status" value="1"/>
</dbReference>
<dbReference type="SUPFAM" id="SSF52200">
    <property type="entry name" value="Toll/Interleukin receptor TIR domain"/>
    <property type="match status" value="1"/>
</dbReference>
<keyword evidence="13 19" id="KW-0472">Membrane</keyword>
<dbReference type="PANTHER" id="PTHR11890">
    <property type="entry name" value="INTERLEUKIN-1 RECEPTOR FAMILY MEMBER"/>
    <property type="match status" value="1"/>
</dbReference>
<feature type="non-terminal residue" evidence="22">
    <location>
        <position position="492"/>
    </location>
</feature>
<evidence type="ECO:0000259" key="21">
    <source>
        <dbReference type="PROSITE" id="PS50835"/>
    </source>
</evidence>
<feature type="non-terminal residue" evidence="22">
    <location>
        <position position="1"/>
    </location>
</feature>
<evidence type="ECO:0000256" key="6">
    <source>
        <dbReference type="ARBA" id="ARBA00022525"/>
    </source>
</evidence>
<feature type="domain" description="Ig-like" evidence="21">
    <location>
        <begin position="22"/>
        <end position="130"/>
    </location>
</feature>
<dbReference type="GO" id="GO:0005576">
    <property type="term" value="C:extracellular region"/>
    <property type="evidence" value="ECO:0007669"/>
    <property type="project" value="UniProtKB-SubCell"/>
</dbReference>
<dbReference type="GO" id="GO:0005886">
    <property type="term" value="C:plasma membrane"/>
    <property type="evidence" value="ECO:0007669"/>
    <property type="project" value="UniProtKB-SubCell"/>
</dbReference>
<dbReference type="InterPro" id="IPR000157">
    <property type="entry name" value="TIR_dom"/>
</dbReference>
<keyword evidence="10" id="KW-0378">Hydrolase</keyword>
<sequence length="492" mass="56456">MLWFLPAEPSDSGYYGCDIRGPEFSFKMKMFLSVKTGSCSYVNYFNFITLNSPVIISCFGYKEISTLDRQPDVRWLKDCVPIEMNKDKMSTVRGGLYIANVNSLDVGNYTCQINFTHKGKTLMASSLGTTKISPNELMVVETPKVLHPKNESIEAELGHKIVLTCTVFIGLREYTENETLVYWTINNTVIEQYKDKLLIEELKILKEHKDGSYGMYGYLNLTIPEVTNEFYHMPLTCIVLNSKGADRGYVRLIPAPRRAFHLYIIVAIFVPLIVAGLLVYHYFKVDMVLSYRKLSHAFRNEKISDGKLYDAYVSYPKDNSLVSARAAEFALHILPEMLENRHGYQLFIFDRDDLPGEAVHSAVEEAIRKSRRLILILTAHQGEFWSQAAFEQQAGLYDALIKDGIKVILLEMDKDINYSLLPESIRYIKQKQGALRWENSRGEQLRTTNTRFWKCLRCSMPPYPERADPLLPKAPGSQRRHPSRPRPGTRVL</sequence>
<evidence type="ECO:0000256" key="1">
    <source>
        <dbReference type="ARBA" id="ARBA00004236"/>
    </source>
</evidence>
<feature type="region of interest" description="Disordered" evidence="18">
    <location>
        <begin position="466"/>
        <end position="492"/>
    </location>
</feature>
<dbReference type="InterPro" id="IPR013783">
    <property type="entry name" value="Ig-like_fold"/>
</dbReference>
<evidence type="ECO:0000256" key="10">
    <source>
        <dbReference type="ARBA" id="ARBA00022801"/>
    </source>
</evidence>
<reference evidence="22" key="1">
    <citation type="journal article" date="2021" name="Cell">
        <title>Tracing the genetic footprints of vertebrate landing in non-teleost ray-finned fishes.</title>
        <authorList>
            <person name="Bi X."/>
            <person name="Wang K."/>
            <person name="Yang L."/>
            <person name="Pan H."/>
            <person name="Jiang H."/>
            <person name="Wei Q."/>
            <person name="Fang M."/>
            <person name="Yu H."/>
            <person name="Zhu C."/>
            <person name="Cai Y."/>
            <person name="He Y."/>
            <person name="Gan X."/>
            <person name="Zeng H."/>
            <person name="Yu D."/>
            <person name="Zhu Y."/>
            <person name="Jiang H."/>
            <person name="Qiu Q."/>
            <person name="Yang H."/>
            <person name="Zhang Y.E."/>
            <person name="Wang W."/>
            <person name="Zhu M."/>
            <person name="He S."/>
            <person name="Zhang G."/>
        </authorList>
    </citation>
    <scope>NUCLEOTIDE SEQUENCE</scope>
    <source>
        <strain evidence="22">Allg_001</strain>
    </source>
</reference>
<dbReference type="AlphaFoldDB" id="A0A8J7P3L5"/>
<gene>
    <name evidence="22" type="primary">Il1r1_0</name>
    <name evidence="22" type="ORF">GTO95_0007004</name>
</gene>
<evidence type="ECO:0000256" key="15">
    <source>
        <dbReference type="ARBA" id="ARBA00023170"/>
    </source>
</evidence>
<organism evidence="22 23">
    <name type="scientific">Atractosteus spatula</name>
    <name type="common">Alligator gar</name>
    <name type="synonym">Lepisosteus spatula</name>
    <dbReference type="NCBI Taxonomy" id="7917"/>
    <lineage>
        <taxon>Eukaryota</taxon>
        <taxon>Metazoa</taxon>
        <taxon>Chordata</taxon>
        <taxon>Craniata</taxon>
        <taxon>Vertebrata</taxon>
        <taxon>Euteleostomi</taxon>
        <taxon>Actinopterygii</taxon>
        <taxon>Neopterygii</taxon>
        <taxon>Holostei</taxon>
        <taxon>Semionotiformes</taxon>
        <taxon>Lepisosteidae</taxon>
        <taxon>Atractosteus</taxon>
    </lineage>
</organism>
<dbReference type="PRINTS" id="PR01537">
    <property type="entry name" value="INTRLKN1R1F"/>
</dbReference>
<dbReference type="InterPro" id="IPR004074">
    <property type="entry name" value="IL-1_rcpt_I/II-typ"/>
</dbReference>
<dbReference type="PROSITE" id="PS50104">
    <property type="entry name" value="TIR"/>
    <property type="match status" value="1"/>
</dbReference>
<accession>A0A8J7P3L5</accession>
<dbReference type="PANTHER" id="PTHR11890:SF26">
    <property type="entry name" value="INTERLEUKIN-1 RECEPTOR TYPE 1"/>
    <property type="match status" value="1"/>
</dbReference>
<dbReference type="Gene3D" id="2.60.40.10">
    <property type="entry name" value="Immunoglobulins"/>
    <property type="match status" value="2"/>
</dbReference>
<dbReference type="GO" id="GO:0016787">
    <property type="term" value="F:hydrolase activity"/>
    <property type="evidence" value="ECO:0007669"/>
    <property type="project" value="UniProtKB-KW"/>
</dbReference>
<dbReference type="SMART" id="SM00255">
    <property type="entry name" value="TIR"/>
    <property type="match status" value="1"/>
</dbReference>
<evidence type="ECO:0000256" key="2">
    <source>
        <dbReference type="ARBA" id="ARBA00004479"/>
    </source>
</evidence>
<evidence type="ECO:0000256" key="19">
    <source>
        <dbReference type="SAM" id="Phobius"/>
    </source>
</evidence>
<dbReference type="InterPro" id="IPR035897">
    <property type="entry name" value="Toll_tir_struct_dom_sf"/>
</dbReference>
<dbReference type="Proteomes" id="UP000736164">
    <property type="component" value="Unassembled WGS sequence"/>
</dbReference>
<keyword evidence="12" id="KW-0520">NAD</keyword>
<keyword evidence="9" id="KW-0677">Repeat</keyword>
<evidence type="ECO:0000259" key="20">
    <source>
        <dbReference type="PROSITE" id="PS50104"/>
    </source>
</evidence>
<keyword evidence="8" id="KW-0732">Signal</keyword>
<dbReference type="InterPro" id="IPR015621">
    <property type="entry name" value="IL-1_rcpt_fam"/>
</dbReference>
<evidence type="ECO:0000256" key="3">
    <source>
        <dbReference type="ARBA" id="ARBA00004613"/>
    </source>
</evidence>
<evidence type="ECO:0000313" key="22">
    <source>
        <dbReference type="EMBL" id="MBN3322800.1"/>
    </source>
</evidence>
<keyword evidence="5" id="KW-1003">Cell membrane</keyword>
<dbReference type="Pfam" id="PF01582">
    <property type="entry name" value="TIR"/>
    <property type="match status" value="1"/>
</dbReference>
<evidence type="ECO:0000256" key="16">
    <source>
        <dbReference type="ARBA" id="ARBA00023180"/>
    </source>
</evidence>
<evidence type="ECO:0000256" key="9">
    <source>
        <dbReference type="ARBA" id="ARBA00022737"/>
    </source>
</evidence>
<keyword evidence="6" id="KW-0964">Secreted</keyword>
<evidence type="ECO:0000256" key="4">
    <source>
        <dbReference type="ARBA" id="ARBA00009752"/>
    </source>
</evidence>
<evidence type="ECO:0000313" key="23">
    <source>
        <dbReference type="Proteomes" id="UP000736164"/>
    </source>
</evidence>
<keyword evidence="23" id="KW-1185">Reference proteome</keyword>
<dbReference type="InterPro" id="IPR003599">
    <property type="entry name" value="Ig_sub"/>
</dbReference>
<feature type="domain" description="Ig-like" evidence="21">
    <location>
        <begin position="143"/>
        <end position="253"/>
    </location>
</feature>
<dbReference type="FunFam" id="2.60.40.10:FF:000188">
    <property type="entry name" value="Interleukin-1 receptor accessory protein-like 1"/>
    <property type="match status" value="1"/>
</dbReference>
<dbReference type="PRINTS" id="PR01536">
    <property type="entry name" value="INTRLKN1R12F"/>
</dbReference>
<dbReference type="Gene3D" id="3.40.50.10140">
    <property type="entry name" value="Toll/interleukin-1 receptor homology (TIR) domain"/>
    <property type="match status" value="1"/>
</dbReference>
<evidence type="ECO:0000256" key="5">
    <source>
        <dbReference type="ARBA" id="ARBA00022475"/>
    </source>
</evidence>
<keyword evidence="15" id="KW-0675">Receptor</keyword>
<dbReference type="InterPro" id="IPR036179">
    <property type="entry name" value="Ig-like_dom_sf"/>
</dbReference>
<comment type="subcellular location">
    <subcellularLocation>
        <location evidence="1">Cell membrane</location>
    </subcellularLocation>
    <subcellularLocation>
        <location evidence="2">Membrane</location>
        <topology evidence="2">Single-pass type I membrane protein</topology>
    </subcellularLocation>
    <subcellularLocation>
        <location evidence="3">Secreted</location>
    </subcellularLocation>
</comment>
<protein>
    <submittedName>
        <fullName evidence="22">IL1R1 protein</fullName>
    </submittedName>
</protein>
<comment type="similarity">
    <text evidence="4">Belongs to the interleukin-1 receptor family.</text>
</comment>
<keyword evidence="16" id="KW-0325">Glycoprotein</keyword>
<name>A0A8J7P3L5_ATRSP</name>
<evidence type="ECO:0000256" key="17">
    <source>
        <dbReference type="ARBA" id="ARBA00023319"/>
    </source>
</evidence>
<keyword evidence="11 19" id="KW-1133">Transmembrane helix</keyword>
<keyword evidence="17" id="KW-0393">Immunoglobulin domain</keyword>
<comment type="caution">
    <text evidence="22">The sequence shown here is derived from an EMBL/GenBank/DDBJ whole genome shotgun (WGS) entry which is preliminary data.</text>
</comment>
<evidence type="ECO:0000256" key="11">
    <source>
        <dbReference type="ARBA" id="ARBA00022989"/>
    </source>
</evidence>
<keyword evidence="14" id="KW-1015">Disulfide bond</keyword>
<proteinExistence type="inferred from homology"/>
<dbReference type="InterPro" id="IPR007110">
    <property type="entry name" value="Ig-like_dom"/>
</dbReference>
<evidence type="ECO:0000256" key="8">
    <source>
        <dbReference type="ARBA" id="ARBA00022729"/>
    </source>
</evidence>
<evidence type="ECO:0000256" key="12">
    <source>
        <dbReference type="ARBA" id="ARBA00023027"/>
    </source>
</evidence>
<dbReference type="GO" id="GO:0004908">
    <property type="term" value="F:interleukin-1 receptor activity"/>
    <property type="evidence" value="ECO:0007669"/>
    <property type="project" value="InterPro"/>
</dbReference>
<keyword evidence="7 19" id="KW-0812">Transmembrane</keyword>
<evidence type="ECO:0000256" key="7">
    <source>
        <dbReference type="ARBA" id="ARBA00022692"/>
    </source>
</evidence>
<feature type="domain" description="TIR" evidence="20">
    <location>
        <begin position="307"/>
        <end position="460"/>
    </location>
</feature>
<evidence type="ECO:0000256" key="14">
    <source>
        <dbReference type="ARBA" id="ARBA00023157"/>
    </source>
</evidence>
<evidence type="ECO:0000256" key="13">
    <source>
        <dbReference type="ARBA" id="ARBA00023136"/>
    </source>
</evidence>
<dbReference type="FunFam" id="2.60.40.10:FF:000284">
    <property type="entry name" value="interleukin-1 receptor accessory protein-like 1"/>
    <property type="match status" value="1"/>
</dbReference>
<dbReference type="EMBL" id="JAAWVO010061725">
    <property type="protein sequence ID" value="MBN3322800.1"/>
    <property type="molecule type" value="Genomic_DNA"/>
</dbReference>
<dbReference type="PROSITE" id="PS50835">
    <property type="entry name" value="IG_LIKE"/>
    <property type="match status" value="2"/>
</dbReference>
<dbReference type="SMART" id="SM00409">
    <property type="entry name" value="IG"/>
    <property type="match status" value="2"/>
</dbReference>